<dbReference type="Proteomes" id="UP000198876">
    <property type="component" value="Unassembled WGS sequence"/>
</dbReference>
<keyword evidence="2" id="KW-0249">Electron transport</keyword>
<evidence type="ECO:0000313" key="9">
    <source>
        <dbReference type="Proteomes" id="UP000198876"/>
    </source>
</evidence>
<dbReference type="PROSITE" id="PS51352">
    <property type="entry name" value="THIOREDOXIN_2"/>
    <property type="match status" value="1"/>
</dbReference>
<name>A0A1I2M7B6_9EURY</name>
<dbReference type="Pfam" id="PF00085">
    <property type="entry name" value="Thioredoxin"/>
    <property type="match status" value="1"/>
</dbReference>
<dbReference type="Gene3D" id="3.40.30.10">
    <property type="entry name" value="Glutaredoxin"/>
    <property type="match status" value="1"/>
</dbReference>
<dbReference type="GO" id="GO:0015035">
    <property type="term" value="F:protein-disulfide reductase activity"/>
    <property type="evidence" value="ECO:0007669"/>
    <property type="project" value="InterPro"/>
</dbReference>
<feature type="domain" description="Thioredoxin" evidence="7">
    <location>
        <begin position="1"/>
        <end position="100"/>
    </location>
</feature>
<feature type="active site" description="Nucleophile" evidence="5">
    <location>
        <position position="24"/>
    </location>
</feature>
<evidence type="ECO:0000313" key="8">
    <source>
        <dbReference type="EMBL" id="SFF85427.1"/>
    </source>
</evidence>
<keyword evidence="4 6" id="KW-0676">Redox-active center</keyword>
<sequence>MRGDGQPPKDTMTVQVLDFYADWCGPCKTQDPILEEIQDDWGDRFELKKVDVDEKQDTANEYQVRSLPTLIVENDDGIVDRFVGVTQREDIEAALEEAGA</sequence>
<evidence type="ECO:0000256" key="1">
    <source>
        <dbReference type="ARBA" id="ARBA00022448"/>
    </source>
</evidence>
<accession>A0A1I2M7B6</accession>
<evidence type="ECO:0000256" key="4">
    <source>
        <dbReference type="ARBA" id="ARBA00023284"/>
    </source>
</evidence>
<dbReference type="AlphaFoldDB" id="A0A1I2M7B6"/>
<keyword evidence="3 6" id="KW-1015">Disulfide bond</keyword>
<feature type="site" description="Deprotonates C-terminal active site Cys" evidence="5">
    <location>
        <position position="18"/>
    </location>
</feature>
<dbReference type="PANTHER" id="PTHR45663:SF11">
    <property type="entry name" value="GEO12009P1"/>
    <property type="match status" value="1"/>
</dbReference>
<dbReference type="InterPro" id="IPR005746">
    <property type="entry name" value="Thioredoxin"/>
</dbReference>
<dbReference type="InterPro" id="IPR013766">
    <property type="entry name" value="Thioredoxin_domain"/>
</dbReference>
<evidence type="ECO:0000259" key="7">
    <source>
        <dbReference type="PROSITE" id="PS51352"/>
    </source>
</evidence>
<proteinExistence type="predicted"/>
<dbReference type="CDD" id="cd02947">
    <property type="entry name" value="TRX_family"/>
    <property type="match status" value="1"/>
</dbReference>
<dbReference type="PANTHER" id="PTHR45663">
    <property type="entry name" value="GEO12009P1"/>
    <property type="match status" value="1"/>
</dbReference>
<organism evidence="8 9">
    <name type="scientific">Halopelagius inordinatus</name>
    <dbReference type="NCBI Taxonomy" id="553467"/>
    <lineage>
        <taxon>Archaea</taxon>
        <taxon>Methanobacteriati</taxon>
        <taxon>Methanobacteriota</taxon>
        <taxon>Stenosarchaea group</taxon>
        <taxon>Halobacteria</taxon>
        <taxon>Halobacteriales</taxon>
        <taxon>Haloferacaceae</taxon>
    </lineage>
</organism>
<dbReference type="InterPro" id="IPR036249">
    <property type="entry name" value="Thioredoxin-like_sf"/>
</dbReference>
<feature type="site" description="Contributes to redox potential value" evidence="5">
    <location>
        <position position="26"/>
    </location>
</feature>
<evidence type="ECO:0000256" key="6">
    <source>
        <dbReference type="PIRSR" id="PIRSR000077-4"/>
    </source>
</evidence>
<evidence type="ECO:0000256" key="5">
    <source>
        <dbReference type="PIRSR" id="PIRSR000077-1"/>
    </source>
</evidence>
<dbReference type="GO" id="GO:0005737">
    <property type="term" value="C:cytoplasm"/>
    <property type="evidence" value="ECO:0007669"/>
    <property type="project" value="TreeGrafter"/>
</dbReference>
<dbReference type="EMBL" id="FOOQ01000001">
    <property type="protein sequence ID" value="SFF85427.1"/>
    <property type="molecule type" value="Genomic_DNA"/>
</dbReference>
<evidence type="ECO:0000256" key="2">
    <source>
        <dbReference type="ARBA" id="ARBA00022982"/>
    </source>
</evidence>
<dbReference type="STRING" id="553467.SAMN04488063_0532"/>
<gene>
    <name evidence="8" type="ORF">SAMN04488063_0532</name>
</gene>
<reference evidence="9" key="1">
    <citation type="submission" date="2016-10" db="EMBL/GenBank/DDBJ databases">
        <authorList>
            <person name="Varghese N."/>
            <person name="Submissions S."/>
        </authorList>
    </citation>
    <scope>NUCLEOTIDE SEQUENCE [LARGE SCALE GENOMIC DNA]</scope>
    <source>
        <strain evidence="9">CGMCC 1.7739</strain>
    </source>
</reference>
<feature type="disulfide bond" description="Redox-active" evidence="6">
    <location>
        <begin position="24"/>
        <end position="27"/>
    </location>
</feature>
<dbReference type="SUPFAM" id="SSF52833">
    <property type="entry name" value="Thioredoxin-like"/>
    <property type="match status" value="1"/>
</dbReference>
<feature type="active site" description="Nucleophile" evidence="5">
    <location>
        <position position="27"/>
    </location>
</feature>
<keyword evidence="1" id="KW-0813">Transport</keyword>
<dbReference type="PROSITE" id="PS00194">
    <property type="entry name" value="THIOREDOXIN_1"/>
    <property type="match status" value="1"/>
</dbReference>
<evidence type="ECO:0000256" key="3">
    <source>
        <dbReference type="ARBA" id="ARBA00023157"/>
    </source>
</evidence>
<protein>
    <submittedName>
        <fullName evidence="8">Thioredoxin</fullName>
    </submittedName>
</protein>
<dbReference type="PIRSF" id="PIRSF000077">
    <property type="entry name" value="Thioredoxin"/>
    <property type="match status" value="1"/>
</dbReference>
<dbReference type="InterPro" id="IPR017937">
    <property type="entry name" value="Thioredoxin_CS"/>
</dbReference>
<keyword evidence="9" id="KW-1185">Reference proteome</keyword>
<feature type="site" description="Contributes to redox potential value" evidence="5">
    <location>
        <position position="25"/>
    </location>
</feature>